<reference evidence="2 3" key="1">
    <citation type="journal article" date="2013" name="Antonie Van Leeuwenhoek">
        <title>Echinimonas agarilytica gen. nov., sp. nov., a new gammaproteobacterium isolated from the sea urchin Strongylocentrotus intermedius.</title>
        <authorList>
            <person name="Nedashkovskaya O.I."/>
            <person name="Stenkova A.M."/>
            <person name="Zhukova N.V."/>
            <person name="Van Trappen S."/>
            <person name="Lee J.S."/>
            <person name="Kim S.B."/>
        </authorList>
    </citation>
    <scope>NUCLEOTIDE SEQUENCE [LARGE SCALE GENOMIC DNA]</scope>
    <source>
        <strain evidence="2 3">KMM 6351</strain>
    </source>
</reference>
<gene>
    <name evidence="2" type="ORF">NAF29_16185</name>
</gene>
<accession>A0AA42B8S5</accession>
<evidence type="ECO:0000256" key="1">
    <source>
        <dbReference type="SAM" id="Phobius"/>
    </source>
</evidence>
<dbReference type="AlphaFoldDB" id="A0AA42B8S5"/>
<comment type="caution">
    <text evidence="2">The sequence shown here is derived from an EMBL/GenBank/DDBJ whole genome shotgun (WGS) entry which is preliminary data.</text>
</comment>
<keyword evidence="1" id="KW-1133">Transmembrane helix</keyword>
<evidence type="ECO:0000313" key="3">
    <source>
        <dbReference type="Proteomes" id="UP001165393"/>
    </source>
</evidence>
<feature type="transmembrane region" description="Helical" evidence="1">
    <location>
        <begin position="6"/>
        <end position="26"/>
    </location>
</feature>
<dbReference type="EMBL" id="JAMQGP010000009">
    <property type="protein sequence ID" value="MCM2681187.1"/>
    <property type="molecule type" value="Genomic_DNA"/>
</dbReference>
<dbReference type="InterPro" id="IPR008621">
    <property type="entry name" value="Cbb3-typ_cyt_oxidase_comp"/>
</dbReference>
<name>A0AA42B8S5_9GAMM</name>
<sequence length="60" mass="6963">MSYGDFQGVITLVLMAIFIGIVLWAYSNRRKKAFDEAANLVFADEQDKQHKHKREPAQHE</sequence>
<keyword evidence="1" id="KW-0812">Transmembrane</keyword>
<dbReference type="RefSeq" id="WP_251262671.1">
    <property type="nucleotide sequence ID" value="NZ_JAMQGP010000009.1"/>
</dbReference>
<keyword evidence="3" id="KW-1185">Reference proteome</keyword>
<evidence type="ECO:0000313" key="2">
    <source>
        <dbReference type="EMBL" id="MCM2681187.1"/>
    </source>
</evidence>
<dbReference type="Pfam" id="PF05545">
    <property type="entry name" value="FixQ"/>
    <property type="match status" value="1"/>
</dbReference>
<dbReference type="Proteomes" id="UP001165393">
    <property type="component" value="Unassembled WGS sequence"/>
</dbReference>
<keyword evidence="1" id="KW-0472">Membrane</keyword>
<protein>
    <submittedName>
        <fullName evidence="2">Cbb3-type cytochrome c oxidase subunit 3</fullName>
    </submittedName>
</protein>
<proteinExistence type="predicted"/>
<dbReference type="CDD" id="cd01324">
    <property type="entry name" value="cbb3_Oxidase_CcoQ"/>
    <property type="match status" value="1"/>
</dbReference>
<organism evidence="2 3">
    <name type="scientific">Echinimonas agarilytica</name>
    <dbReference type="NCBI Taxonomy" id="1215918"/>
    <lineage>
        <taxon>Bacteria</taxon>
        <taxon>Pseudomonadati</taxon>
        <taxon>Pseudomonadota</taxon>
        <taxon>Gammaproteobacteria</taxon>
        <taxon>Alteromonadales</taxon>
        <taxon>Echinimonadaceae</taxon>
        <taxon>Echinimonas</taxon>
    </lineage>
</organism>